<keyword evidence="2" id="KW-0472">Membrane</keyword>
<organism evidence="3 4">
    <name type="scientific">Kocuria tytonicola</name>
    <dbReference type="NCBI Taxonomy" id="2055946"/>
    <lineage>
        <taxon>Bacteria</taxon>
        <taxon>Bacillati</taxon>
        <taxon>Actinomycetota</taxon>
        <taxon>Actinomycetes</taxon>
        <taxon>Micrococcales</taxon>
        <taxon>Micrococcaceae</taxon>
        <taxon>Kocuria</taxon>
    </lineage>
</organism>
<keyword evidence="2" id="KW-1133">Transmembrane helix</keyword>
<comment type="caution">
    <text evidence="3">The sequence shown here is derived from an EMBL/GenBank/DDBJ whole genome shotgun (WGS) entry which is preliminary data.</text>
</comment>
<evidence type="ECO:0000313" key="4">
    <source>
        <dbReference type="Proteomes" id="UP000277871"/>
    </source>
</evidence>
<sequence length="356" mass="36974">MSDSLDPGLAHALQEPARMVRADPGQLEAVRRAGTPAQAELMRRASDAASVEDRYAAAAMLAALFNHRGPLDQAAHGYGGTPPTELLDLADVPALRPALRQTLSSPVRTGLLEWATTADPARPPLELAMAARDLGLDDAAVLRSVADRADQVARQDTSGAHRGPLVRFSEVLRQAADAEPEGAVPGDAASSSARPAAQEPTFASGPAVTTTGIPAAELLDDDERDAPATGSRYPGEGVPVRDSIAGPGGIGTYDTPRFPQPDSDPRAADDDAARPGTAPGGGWGGGDRPGPDSYGPGGPPRQPSTNDLYYGAGSERWADRDPNSEESRAEDRHAGRNLAIVFAVIMAIIVVLVMVL</sequence>
<evidence type="ECO:0000313" key="3">
    <source>
        <dbReference type="EMBL" id="RLY94041.1"/>
    </source>
</evidence>
<gene>
    <name evidence="3" type="ORF">EAE32_02030</name>
</gene>
<evidence type="ECO:0000256" key="1">
    <source>
        <dbReference type="SAM" id="MobiDB-lite"/>
    </source>
</evidence>
<keyword evidence="2" id="KW-0812">Transmembrane</keyword>
<feature type="region of interest" description="Disordered" evidence="1">
    <location>
        <begin position="177"/>
        <end position="332"/>
    </location>
</feature>
<feature type="compositionally biased region" description="Basic and acidic residues" evidence="1">
    <location>
        <begin position="263"/>
        <end position="273"/>
    </location>
</feature>
<feature type="compositionally biased region" description="Gly residues" evidence="1">
    <location>
        <begin position="278"/>
        <end position="288"/>
    </location>
</feature>
<accession>A0A3L9L642</accession>
<protein>
    <submittedName>
        <fullName evidence="3">Uncharacterized protein</fullName>
    </submittedName>
</protein>
<dbReference type="AlphaFoldDB" id="A0A3L9L642"/>
<feature type="compositionally biased region" description="Basic and acidic residues" evidence="1">
    <location>
        <begin position="316"/>
        <end position="332"/>
    </location>
</feature>
<dbReference type="RefSeq" id="WP_121864026.1">
    <property type="nucleotide sequence ID" value="NZ_RDEX01000001.1"/>
</dbReference>
<keyword evidence="4" id="KW-1185">Reference proteome</keyword>
<dbReference type="EMBL" id="RDEX01000001">
    <property type="protein sequence ID" value="RLY94041.1"/>
    <property type="molecule type" value="Genomic_DNA"/>
</dbReference>
<dbReference type="Proteomes" id="UP000277871">
    <property type="component" value="Unassembled WGS sequence"/>
</dbReference>
<name>A0A3L9L642_9MICC</name>
<feature type="transmembrane region" description="Helical" evidence="2">
    <location>
        <begin position="338"/>
        <end position="355"/>
    </location>
</feature>
<reference evidence="3 4" key="1">
    <citation type="submission" date="2018-10" db="EMBL/GenBank/DDBJ databases">
        <title>Kocuria tytonicola, new bacteria from the preen glands of American barn owls (Tyto furcata).</title>
        <authorList>
            <person name="Braun M.S."/>
            <person name="Wang E."/>
            <person name="Zimmermann S."/>
            <person name="Boutin S."/>
            <person name="Wagner H."/>
            <person name="Wink M."/>
        </authorList>
    </citation>
    <scope>NUCLEOTIDE SEQUENCE [LARGE SCALE GENOMIC DNA]</scope>
    <source>
        <strain evidence="3 4">473</strain>
    </source>
</reference>
<proteinExistence type="predicted"/>
<evidence type="ECO:0000256" key="2">
    <source>
        <dbReference type="SAM" id="Phobius"/>
    </source>
</evidence>